<accession>A0A6H0A5V4</accession>
<reference evidence="2" key="1">
    <citation type="submission" date="2019-12" db="EMBL/GenBank/DDBJ databases">
        <title>Compelete sequence of Tn6502.</title>
        <authorList>
            <person name="Zhou D."/>
        </authorList>
    </citation>
    <scope>NUCLEOTIDE SEQUENCE</scope>
    <source>
        <strain evidence="2">G426</strain>
        <plasmid evidence="2">pG426-FII</plasmid>
    </source>
</reference>
<name>A0A6H0A5V4_9ENTR</name>
<feature type="region of interest" description="Disordered" evidence="1">
    <location>
        <begin position="1"/>
        <end position="31"/>
    </location>
</feature>
<organism evidence="2">
    <name type="scientific">Leclercia adecarboxylata</name>
    <dbReference type="NCBI Taxonomy" id="83655"/>
    <lineage>
        <taxon>Bacteria</taxon>
        <taxon>Pseudomonadati</taxon>
        <taxon>Pseudomonadota</taxon>
        <taxon>Gammaproteobacteria</taxon>
        <taxon>Enterobacterales</taxon>
        <taxon>Enterobacteriaceae</taxon>
        <taxon>Leclercia</taxon>
    </lineage>
</organism>
<geneLocation type="plasmid" evidence="2">
    <name>pG426-FII</name>
</geneLocation>
<dbReference type="AlphaFoldDB" id="A0A6H0A5V4"/>
<keyword evidence="2" id="KW-0614">Plasmid</keyword>
<protein>
    <submittedName>
        <fullName evidence="2">Uncharacterized protein</fullName>
    </submittedName>
</protein>
<dbReference type="EMBL" id="MN842294">
    <property type="protein sequence ID" value="QIS34470.1"/>
    <property type="molecule type" value="Genomic_DNA"/>
</dbReference>
<evidence type="ECO:0000313" key="2">
    <source>
        <dbReference type="EMBL" id="QIS34470.1"/>
    </source>
</evidence>
<evidence type="ECO:0000256" key="1">
    <source>
        <dbReference type="SAM" id="MobiDB-lite"/>
    </source>
</evidence>
<sequence length="55" mass="6195">MNSLKKTNKSRKDDIKIHTHPRTGSSIGLEKHNSPIQVGSVLSILIPIKNIYTRE</sequence>
<proteinExistence type="predicted"/>